<evidence type="ECO:0000256" key="5">
    <source>
        <dbReference type="ARBA" id="ARBA00023235"/>
    </source>
</evidence>
<comment type="pathway">
    <text evidence="3 7">Amino-sugar metabolism; N-acetylneuraminate degradation; D-fructose 6-phosphate from N-acetylneuraminate: step 3/5.</text>
</comment>
<dbReference type="NCBIfam" id="NF002231">
    <property type="entry name" value="PRK01130.1"/>
    <property type="match status" value="1"/>
</dbReference>
<dbReference type="Gene3D" id="3.20.20.70">
    <property type="entry name" value="Aldolase class I"/>
    <property type="match status" value="1"/>
</dbReference>
<evidence type="ECO:0000256" key="1">
    <source>
        <dbReference type="ARBA" id="ARBA00000056"/>
    </source>
</evidence>
<evidence type="ECO:0000256" key="7">
    <source>
        <dbReference type="HAMAP-Rule" id="MF_01235"/>
    </source>
</evidence>
<dbReference type="EMBL" id="BMPI01000082">
    <property type="protein sequence ID" value="GGM80028.1"/>
    <property type="molecule type" value="Genomic_DNA"/>
</dbReference>
<comment type="caution">
    <text evidence="8">The sequence shown here is derived from an EMBL/GenBank/DDBJ whole genome shotgun (WGS) entry which is preliminary data.</text>
</comment>
<sequence length="237" mass="23834">MNLTDLMATIHGGLIVSCQAGHEHPLRDTSTIRRLAEAAVAGGATAVRCGGVGGIADVRAVAAAVTVPVIGLTKRGTSGVFITPTVADALEVLAAGAAVVATDATTRPRPDGAGLRETVEAVHNAGGIVMADVSTVAEGVAAASAGADLVATTLSGYTPYSPQTAGPDLALVRHLAAELSTVPIVAEGRYHRFDHVREALEAGAAAVVVGTAITDPVWITRRFADATDRPAPVTTGH</sequence>
<proteinExistence type="inferred from homology"/>
<name>A0A917UET7_9ACTN</name>
<organism evidence="8 9">
    <name type="scientific">Dactylosporangium sucinum</name>
    <dbReference type="NCBI Taxonomy" id="1424081"/>
    <lineage>
        <taxon>Bacteria</taxon>
        <taxon>Bacillati</taxon>
        <taxon>Actinomycetota</taxon>
        <taxon>Actinomycetes</taxon>
        <taxon>Micromonosporales</taxon>
        <taxon>Micromonosporaceae</taxon>
        <taxon>Dactylosporangium</taxon>
    </lineage>
</organism>
<evidence type="ECO:0000256" key="4">
    <source>
        <dbReference type="ARBA" id="ARBA00007439"/>
    </source>
</evidence>
<comment type="similarity">
    <text evidence="4 7">Belongs to the NanE family.</text>
</comment>
<evidence type="ECO:0000256" key="2">
    <source>
        <dbReference type="ARBA" id="ARBA00002147"/>
    </source>
</evidence>
<dbReference type="InterPro" id="IPR007260">
    <property type="entry name" value="NanE"/>
</dbReference>
<dbReference type="GO" id="GO:0005829">
    <property type="term" value="C:cytosol"/>
    <property type="evidence" value="ECO:0007669"/>
    <property type="project" value="TreeGrafter"/>
</dbReference>
<gene>
    <name evidence="7 8" type="primary">nanE</name>
    <name evidence="8" type="ORF">GCM10007977_096910</name>
</gene>
<evidence type="ECO:0000256" key="3">
    <source>
        <dbReference type="ARBA" id="ARBA00005081"/>
    </source>
</evidence>
<dbReference type="AlphaFoldDB" id="A0A917UET7"/>
<reference evidence="8" key="2">
    <citation type="submission" date="2020-09" db="EMBL/GenBank/DDBJ databases">
        <authorList>
            <person name="Sun Q."/>
            <person name="Ohkuma M."/>
        </authorList>
    </citation>
    <scope>NUCLEOTIDE SEQUENCE</scope>
    <source>
        <strain evidence="8">JCM 19831</strain>
    </source>
</reference>
<reference evidence="8" key="1">
    <citation type="journal article" date="2014" name="Int. J. Syst. Evol. Microbiol.">
        <title>Complete genome sequence of Corynebacterium casei LMG S-19264T (=DSM 44701T), isolated from a smear-ripened cheese.</title>
        <authorList>
            <consortium name="US DOE Joint Genome Institute (JGI-PGF)"/>
            <person name="Walter F."/>
            <person name="Albersmeier A."/>
            <person name="Kalinowski J."/>
            <person name="Ruckert C."/>
        </authorList>
    </citation>
    <scope>NUCLEOTIDE SEQUENCE</scope>
    <source>
        <strain evidence="8">JCM 19831</strain>
    </source>
</reference>
<dbReference type="GO" id="GO:0006053">
    <property type="term" value="P:N-acetylmannosamine catabolic process"/>
    <property type="evidence" value="ECO:0007669"/>
    <property type="project" value="TreeGrafter"/>
</dbReference>
<accession>A0A917UET7</accession>
<comment type="catalytic activity">
    <reaction evidence="1 7">
        <text>an N-acyl-D-glucosamine 6-phosphate = an N-acyl-D-mannosamine 6-phosphate</text>
        <dbReference type="Rhea" id="RHEA:23932"/>
        <dbReference type="ChEBI" id="CHEBI:57599"/>
        <dbReference type="ChEBI" id="CHEBI:57666"/>
        <dbReference type="EC" id="5.1.3.9"/>
    </reaction>
</comment>
<dbReference type="InterPro" id="IPR013785">
    <property type="entry name" value="Aldolase_TIM"/>
</dbReference>
<dbReference type="PANTHER" id="PTHR36204">
    <property type="entry name" value="N-ACETYLMANNOSAMINE-6-PHOSPHATE 2-EPIMERASE-RELATED"/>
    <property type="match status" value="1"/>
</dbReference>
<dbReference type="Pfam" id="PF04131">
    <property type="entry name" value="NanE"/>
    <property type="match status" value="1"/>
</dbReference>
<keyword evidence="6 7" id="KW-0119">Carbohydrate metabolism</keyword>
<keyword evidence="9" id="KW-1185">Reference proteome</keyword>
<comment type="function">
    <text evidence="2 7">Converts N-acetylmannosamine-6-phosphate (ManNAc-6-P) to N-acetylglucosamine-6-phosphate (GlcNAc-6-P).</text>
</comment>
<evidence type="ECO:0000256" key="6">
    <source>
        <dbReference type="ARBA" id="ARBA00023277"/>
    </source>
</evidence>
<keyword evidence="5 7" id="KW-0413">Isomerase</keyword>
<dbReference type="GO" id="GO:0019262">
    <property type="term" value="P:N-acetylneuraminate catabolic process"/>
    <property type="evidence" value="ECO:0007669"/>
    <property type="project" value="UniProtKB-UniRule"/>
</dbReference>
<protein>
    <recommendedName>
        <fullName evidence="7">Putative N-acetylmannosamine-6-phosphate 2-epimerase</fullName>
        <ecNumber evidence="7">5.1.3.9</ecNumber>
    </recommendedName>
    <alternativeName>
        <fullName evidence="7">ManNAc-6-P epimerase</fullName>
    </alternativeName>
</protein>
<dbReference type="GO" id="GO:0047465">
    <property type="term" value="F:N-acylglucosamine-6-phosphate 2-epimerase activity"/>
    <property type="evidence" value="ECO:0007669"/>
    <property type="project" value="UniProtKB-EC"/>
</dbReference>
<dbReference type="SUPFAM" id="SSF51366">
    <property type="entry name" value="Ribulose-phoshate binding barrel"/>
    <property type="match status" value="1"/>
</dbReference>
<dbReference type="HAMAP" id="MF_01235">
    <property type="entry name" value="ManNAc6P_epimer"/>
    <property type="match status" value="1"/>
</dbReference>
<dbReference type="EC" id="5.1.3.9" evidence="7"/>
<evidence type="ECO:0000313" key="8">
    <source>
        <dbReference type="EMBL" id="GGM80028.1"/>
    </source>
</evidence>
<dbReference type="Proteomes" id="UP000642070">
    <property type="component" value="Unassembled WGS sequence"/>
</dbReference>
<dbReference type="InterPro" id="IPR011060">
    <property type="entry name" value="RibuloseP-bd_barrel"/>
</dbReference>
<dbReference type="PANTHER" id="PTHR36204:SF1">
    <property type="entry name" value="N-ACETYLMANNOSAMINE-6-PHOSPHATE 2-EPIMERASE-RELATED"/>
    <property type="match status" value="1"/>
</dbReference>
<dbReference type="GO" id="GO:0005975">
    <property type="term" value="P:carbohydrate metabolic process"/>
    <property type="evidence" value="ECO:0007669"/>
    <property type="project" value="UniProtKB-UniRule"/>
</dbReference>
<evidence type="ECO:0000313" key="9">
    <source>
        <dbReference type="Proteomes" id="UP000642070"/>
    </source>
</evidence>
<dbReference type="RefSeq" id="WP_190256848.1">
    <property type="nucleotide sequence ID" value="NZ_BMPI01000082.1"/>
</dbReference>